<keyword evidence="2" id="KW-1185">Reference proteome</keyword>
<reference evidence="1 2" key="1">
    <citation type="submission" date="2023-03" db="EMBL/GenBank/DDBJ databases">
        <title>Description of Hydrogenimonas sp. ISO32.</title>
        <authorList>
            <person name="Mino S."/>
            <person name="Fukazawa S."/>
            <person name="Sawabe T."/>
        </authorList>
    </citation>
    <scope>NUCLEOTIDE SEQUENCE [LARGE SCALE GENOMIC DNA]</scope>
    <source>
        <strain evidence="1 2">ISO32</strain>
    </source>
</reference>
<dbReference type="RefSeq" id="WP_286337103.1">
    <property type="nucleotide sequence ID" value="NZ_AP027370.1"/>
</dbReference>
<gene>
    <name evidence="1" type="ORF">HCR_02010</name>
</gene>
<accession>A0ABM8FHY2</accession>
<organism evidence="1 2">
    <name type="scientific">Hydrogenimonas cancrithermarum</name>
    <dbReference type="NCBI Taxonomy" id="2993563"/>
    <lineage>
        <taxon>Bacteria</taxon>
        <taxon>Pseudomonadati</taxon>
        <taxon>Campylobacterota</taxon>
        <taxon>Epsilonproteobacteria</taxon>
        <taxon>Campylobacterales</taxon>
        <taxon>Hydrogenimonadaceae</taxon>
        <taxon>Hydrogenimonas</taxon>
    </lineage>
</organism>
<proteinExistence type="predicted"/>
<name>A0ABM8FHY2_9BACT</name>
<dbReference type="EMBL" id="AP027370">
    <property type="protein sequence ID" value="BDY11889.1"/>
    <property type="molecule type" value="Genomic_DNA"/>
</dbReference>
<dbReference type="Proteomes" id="UP001321445">
    <property type="component" value="Chromosome"/>
</dbReference>
<evidence type="ECO:0000313" key="1">
    <source>
        <dbReference type="EMBL" id="BDY11889.1"/>
    </source>
</evidence>
<protein>
    <submittedName>
        <fullName evidence="1">Uncharacterized protein</fullName>
    </submittedName>
</protein>
<sequence length="91" mass="10056">MKTAGSVKKFFSGILLVATLLGAFHHHHDLKTHHNCPICTFQSNISSGDLPETFDVAQIENLFVPITSSFETLKLSSKPTRLSARSPPLFF</sequence>
<evidence type="ECO:0000313" key="2">
    <source>
        <dbReference type="Proteomes" id="UP001321445"/>
    </source>
</evidence>